<accession>A0A268EMW6</accession>
<dbReference type="EMBL" id="WOAA01000010">
    <property type="protein sequence ID" value="MUG66957.1"/>
    <property type="molecule type" value="Genomic_DNA"/>
</dbReference>
<reference evidence="1 4" key="2">
    <citation type="submission" date="2019-11" db="EMBL/GenBank/DDBJ databases">
        <title>Draft genome sequences of five Paenibacillus species of dairy origin.</title>
        <authorList>
            <person name="Olajide A.M."/>
            <person name="Chen S."/>
            <person name="Lapointe G."/>
        </authorList>
    </citation>
    <scope>NUCLEOTIDE SEQUENCE [LARGE SCALE GENOMIC DNA]</scope>
    <source>
        <strain evidence="1 4">3CS1</strain>
    </source>
</reference>
<gene>
    <name evidence="2" type="ORF">CHH67_18060</name>
    <name evidence="1" type="ORF">GNP94_13185</name>
</gene>
<sequence>MYRRDYLVRLVEDMTKLIAHVFRLKQERKHTEALQKVEDLLRRQFRLNSKLLGSLSASDIEKLFHNQGFLDADSLQSAARMLEEEADILMDMGREEEAVLHLTKVLELYLTAILHGADRKLLGLPQRIADVRDKLRAYAMPVSVERLYFTYTEQEGDFAEAENTLYRLLDQNGMAPDEARQFYQRLLQLEPEELERGGLPLDEVYEGMAELDRQYADSI</sequence>
<evidence type="ECO:0000313" key="4">
    <source>
        <dbReference type="Proteomes" id="UP000435177"/>
    </source>
</evidence>
<organism evidence="2 3">
    <name type="scientific">Paenibacillus campinasensis</name>
    <dbReference type="NCBI Taxonomy" id="66347"/>
    <lineage>
        <taxon>Bacteria</taxon>
        <taxon>Bacillati</taxon>
        <taxon>Bacillota</taxon>
        <taxon>Bacilli</taxon>
        <taxon>Bacillales</taxon>
        <taxon>Paenibacillaceae</taxon>
        <taxon>Paenibacillus</taxon>
    </lineage>
</organism>
<dbReference type="InterPro" id="IPR011990">
    <property type="entry name" value="TPR-like_helical_dom_sf"/>
</dbReference>
<evidence type="ECO:0000313" key="1">
    <source>
        <dbReference type="EMBL" id="MUG66957.1"/>
    </source>
</evidence>
<comment type="caution">
    <text evidence="2">The sequence shown here is derived from an EMBL/GenBank/DDBJ whole genome shotgun (WGS) entry which is preliminary data.</text>
</comment>
<evidence type="ECO:0000313" key="2">
    <source>
        <dbReference type="EMBL" id="PAD74453.1"/>
    </source>
</evidence>
<keyword evidence="4" id="KW-1185">Reference proteome</keyword>
<dbReference type="SUPFAM" id="SSF48452">
    <property type="entry name" value="TPR-like"/>
    <property type="match status" value="1"/>
</dbReference>
<dbReference type="Proteomes" id="UP000215596">
    <property type="component" value="Unassembled WGS sequence"/>
</dbReference>
<dbReference type="EMBL" id="NPBY01000057">
    <property type="protein sequence ID" value="PAD74453.1"/>
    <property type="molecule type" value="Genomic_DNA"/>
</dbReference>
<evidence type="ECO:0008006" key="5">
    <source>
        <dbReference type="Google" id="ProtNLM"/>
    </source>
</evidence>
<evidence type="ECO:0000313" key="3">
    <source>
        <dbReference type="Proteomes" id="UP000215596"/>
    </source>
</evidence>
<dbReference type="AlphaFoldDB" id="A0A268EMW6"/>
<name>A0A268EMW6_9BACL</name>
<dbReference type="Proteomes" id="UP000435177">
    <property type="component" value="Unassembled WGS sequence"/>
</dbReference>
<dbReference type="Pfam" id="PF20092">
    <property type="entry name" value="DUF6483"/>
    <property type="match status" value="1"/>
</dbReference>
<proteinExistence type="predicted"/>
<dbReference type="InterPro" id="IPR045507">
    <property type="entry name" value="DUF6483"/>
</dbReference>
<reference evidence="2 3" key="1">
    <citation type="submission" date="2017-07" db="EMBL/GenBank/DDBJ databases">
        <title>Isolation and whole genome analysis of endospore-forming bacteria from heroin.</title>
        <authorList>
            <person name="Kalinowski J."/>
            <person name="Ahrens B."/>
            <person name="Al-Dilaimi A."/>
            <person name="Winkler A."/>
            <person name="Wibberg D."/>
            <person name="Schleenbecker U."/>
            <person name="Ruckert C."/>
            <person name="Wolfel R."/>
            <person name="Grass G."/>
        </authorList>
    </citation>
    <scope>NUCLEOTIDE SEQUENCE [LARGE SCALE GENOMIC DNA]</scope>
    <source>
        <strain evidence="2 3">7537-G1</strain>
    </source>
</reference>
<dbReference type="OrthoDB" id="1905743at2"/>
<protein>
    <recommendedName>
        <fullName evidence="5">Tetratricopeptide repeat protein</fullName>
    </recommendedName>
</protein>